<name>A0A8T2N5L3_9TELE</name>
<evidence type="ECO:0000256" key="1">
    <source>
        <dbReference type="SAM" id="MobiDB-lite"/>
    </source>
</evidence>
<feature type="domain" description="C2H2-type" evidence="2">
    <location>
        <begin position="289"/>
        <end position="309"/>
    </location>
</feature>
<evidence type="ECO:0000313" key="4">
    <source>
        <dbReference type="Proteomes" id="UP000824540"/>
    </source>
</evidence>
<dbReference type="EMBL" id="JAFBMS010000141">
    <property type="protein sequence ID" value="KAG9334700.1"/>
    <property type="molecule type" value="Genomic_DNA"/>
</dbReference>
<feature type="region of interest" description="Disordered" evidence="1">
    <location>
        <begin position="1"/>
        <end position="79"/>
    </location>
</feature>
<dbReference type="Proteomes" id="UP000824540">
    <property type="component" value="Unassembled WGS sequence"/>
</dbReference>
<feature type="compositionally biased region" description="Pro residues" evidence="1">
    <location>
        <begin position="181"/>
        <end position="193"/>
    </location>
</feature>
<feature type="region of interest" description="Disordered" evidence="1">
    <location>
        <begin position="141"/>
        <end position="199"/>
    </location>
</feature>
<protein>
    <recommendedName>
        <fullName evidence="2">C2H2-type domain-containing protein</fullName>
    </recommendedName>
</protein>
<accession>A0A8T2N5L3</accession>
<dbReference type="AlphaFoldDB" id="A0A8T2N5L3"/>
<dbReference type="PROSITE" id="PS00028">
    <property type="entry name" value="ZINC_FINGER_C2H2_1"/>
    <property type="match status" value="1"/>
</dbReference>
<dbReference type="InterPro" id="IPR013087">
    <property type="entry name" value="Znf_C2H2_type"/>
</dbReference>
<comment type="caution">
    <text evidence="3">The sequence shown here is derived from an EMBL/GenBank/DDBJ whole genome shotgun (WGS) entry which is preliminary data.</text>
</comment>
<dbReference type="OrthoDB" id="5876240at2759"/>
<proteinExistence type="predicted"/>
<gene>
    <name evidence="3" type="ORF">JZ751_007235</name>
</gene>
<evidence type="ECO:0000259" key="2">
    <source>
        <dbReference type="PROSITE" id="PS00028"/>
    </source>
</evidence>
<organism evidence="3 4">
    <name type="scientific">Albula glossodonta</name>
    <name type="common">roundjaw bonefish</name>
    <dbReference type="NCBI Taxonomy" id="121402"/>
    <lineage>
        <taxon>Eukaryota</taxon>
        <taxon>Metazoa</taxon>
        <taxon>Chordata</taxon>
        <taxon>Craniata</taxon>
        <taxon>Vertebrata</taxon>
        <taxon>Euteleostomi</taxon>
        <taxon>Actinopterygii</taxon>
        <taxon>Neopterygii</taxon>
        <taxon>Teleostei</taxon>
        <taxon>Albuliformes</taxon>
        <taxon>Albulidae</taxon>
        <taxon>Albula</taxon>
    </lineage>
</organism>
<feature type="compositionally biased region" description="Low complexity" evidence="1">
    <location>
        <begin position="1"/>
        <end position="49"/>
    </location>
</feature>
<sequence>MGQTTGTPGTAAPGKPAQTTATPATATPAMATSATATQAAATEATAKGTHQTSVKPQHLFSSFKLKRPAPSATQSTKIAPRLLSPAPPAVAQSKTAVAPPKTLWANKMCPRCGSQYRVVEALRGHYCSPELTKGLQAMGKAGAANVRPPPTVTAPSATSKAFTPKTATAAARPGRSSTAISPPPSSLPSPPPSQTEEGEPEIQGKLIMLVDDFYYGQDDGRGELESWDPAQQGPCHLENVHSQYESTTKCKICEWAFENEPVCEYRSSLYSDVFSHFRNSHKDTVNLLCPYCLKVFRSNSNYQHHYIRHQVNH</sequence>
<reference evidence="3" key="1">
    <citation type="thesis" date="2021" institute="BYU ScholarsArchive" country="Provo, UT, USA">
        <title>Applications of and Algorithms for Genome Assembly and Genomic Analyses with an Emphasis on Marine Teleosts.</title>
        <authorList>
            <person name="Pickett B.D."/>
        </authorList>
    </citation>
    <scope>NUCLEOTIDE SEQUENCE</scope>
    <source>
        <strain evidence="3">HI-2016</strain>
    </source>
</reference>
<keyword evidence="4" id="KW-1185">Reference proteome</keyword>
<feature type="compositionally biased region" description="Low complexity" evidence="1">
    <location>
        <begin position="153"/>
        <end position="180"/>
    </location>
</feature>
<evidence type="ECO:0000313" key="3">
    <source>
        <dbReference type="EMBL" id="KAG9334700.1"/>
    </source>
</evidence>